<organism evidence="11">
    <name type="scientific">uncultured organism</name>
    <dbReference type="NCBI Taxonomy" id="155900"/>
    <lineage>
        <taxon>unclassified sequences</taxon>
        <taxon>environmental samples</taxon>
    </lineage>
</organism>
<accession>A0A5B8RG74</accession>
<evidence type="ECO:0000256" key="5">
    <source>
        <dbReference type="ARBA" id="ARBA00023136"/>
    </source>
</evidence>
<dbReference type="SUPFAM" id="SSF48452">
    <property type="entry name" value="TPR-like"/>
    <property type="match status" value="1"/>
</dbReference>
<dbReference type="EMBL" id="MN079107">
    <property type="protein sequence ID" value="QEA05687.1"/>
    <property type="molecule type" value="Genomic_DNA"/>
</dbReference>
<evidence type="ECO:0000256" key="3">
    <source>
        <dbReference type="ARBA" id="ARBA00022692"/>
    </source>
</evidence>
<dbReference type="InterPro" id="IPR011990">
    <property type="entry name" value="TPR-like_helical_dom_sf"/>
</dbReference>
<reference evidence="11" key="1">
    <citation type="submission" date="2019-06" db="EMBL/GenBank/DDBJ databases">
        <authorList>
            <person name="Murdoch R.W."/>
            <person name="Fathepure B."/>
        </authorList>
    </citation>
    <scope>NUCLEOTIDE SEQUENCE</scope>
</reference>
<name>A0A5B8RG74_9ZZZZ</name>
<dbReference type="PANTHER" id="PTHR38035">
    <property type="entry name" value="UPF0070 PROTEIN YFGM"/>
    <property type="match status" value="1"/>
</dbReference>
<dbReference type="InterPro" id="IPR018704">
    <property type="entry name" value="SecYEG/CpoB_TPR"/>
</dbReference>
<evidence type="ECO:0000256" key="1">
    <source>
        <dbReference type="ARBA" id="ARBA00004401"/>
    </source>
</evidence>
<proteinExistence type="inferred from homology"/>
<keyword evidence="3 9" id="KW-0812">Transmembrane</keyword>
<keyword evidence="5 9" id="KW-0472">Membrane</keyword>
<dbReference type="Pfam" id="PF09976">
    <property type="entry name" value="TPR_21"/>
    <property type="match status" value="1"/>
</dbReference>
<evidence type="ECO:0000256" key="4">
    <source>
        <dbReference type="ARBA" id="ARBA00022989"/>
    </source>
</evidence>
<comment type="similarity">
    <text evidence="7">Belongs to the YfgM family.</text>
</comment>
<evidence type="ECO:0000256" key="2">
    <source>
        <dbReference type="ARBA" id="ARBA00022475"/>
    </source>
</evidence>
<dbReference type="AlphaFoldDB" id="A0A5B8RG74"/>
<gene>
    <name evidence="11" type="ORF">KBTEX_02011</name>
</gene>
<comment type="subcellular location">
    <subcellularLocation>
        <location evidence="1">Cell membrane</location>
        <topology evidence="1">Single-pass type II membrane protein</topology>
    </subcellularLocation>
</comment>
<evidence type="ECO:0000256" key="7">
    <source>
        <dbReference type="ARBA" id="ARBA00024197"/>
    </source>
</evidence>
<dbReference type="PANTHER" id="PTHR38035:SF1">
    <property type="entry name" value="ANCILLARY SECYEG TRANSLOCON SUBUNIT"/>
    <property type="match status" value="1"/>
</dbReference>
<sequence length="213" mass="23177">MAYTTEEEQLEALRRWWHENGRAVIAGVIIAVAAVVGWQQWESWQERSAMEASARYDALNEAVAEDRPDAVEQAVEALRADSGDSPYAVLGSLAAAKYFAGRGDLEAARARLDWARNNASSDALRQVARLRLAEVQHALGDGKGALATLEPVPGGPFAARYQELRGDILVALDRHDDAIEAYRAAMDSEPGSQRSQYVRVKLNDLGAEVGEAS</sequence>
<dbReference type="GO" id="GO:0044877">
    <property type="term" value="F:protein-containing complex binding"/>
    <property type="evidence" value="ECO:0007669"/>
    <property type="project" value="InterPro"/>
</dbReference>
<keyword evidence="2" id="KW-1003">Cell membrane</keyword>
<dbReference type="InterPro" id="IPR026039">
    <property type="entry name" value="YfgM"/>
</dbReference>
<dbReference type="PIRSF" id="PIRSF006170">
    <property type="entry name" value="YfgM"/>
    <property type="match status" value="1"/>
</dbReference>
<protein>
    <recommendedName>
        <fullName evidence="8">Ancillary SecYEG translocon subunit</fullName>
    </recommendedName>
</protein>
<dbReference type="PROSITE" id="PS50005">
    <property type="entry name" value="TPR"/>
    <property type="match status" value="1"/>
</dbReference>
<dbReference type="InterPro" id="IPR019734">
    <property type="entry name" value="TPR_rpt"/>
</dbReference>
<keyword evidence="6" id="KW-0143">Chaperone</keyword>
<keyword evidence="4 9" id="KW-1133">Transmembrane helix</keyword>
<evidence type="ECO:0000256" key="8">
    <source>
        <dbReference type="ARBA" id="ARBA00024235"/>
    </source>
</evidence>
<evidence type="ECO:0000259" key="10">
    <source>
        <dbReference type="Pfam" id="PF09976"/>
    </source>
</evidence>
<feature type="transmembrane region" description="Helical" evidence="9">
    <location>
        <begin position="23"/>
        <end position="41"/>
    </location>
</feature>
<evidence type="ECO:0000256" key="6">
    <source>
        <dbReference type="ARBA" id="ARBA00023186"/>
    </source>
</evidence>
<evidence type="ECO:0000256" key="9">
    <source>
        <dbReference type="SAM" id="Phobius"/>
    </source>
</evidence>
<dbReference type="Gene3D" id="1.25.40.10">
    <property type="entry name" value="Tetratricopeptide repeat domain"/>
    <property type="match status" value="1"/>
</dbReference>
<dbReference type="GO" id="GO:0005886">
    <property type="term" value="C:plasma membrane"/>
    <property type="evidence" value="ECO:0007669"/>
    <property type="project" value="UniProtKB-SubCell"/>
</dbReference>
<feature type="domain" description="Ancillary SecYEG translocon subunit/Cell division coordinator CpoB TPR" evidence="10">
    <location>
        <begin position="14"/>
        <end position="206"/>
    </location>
</feature>
<evidence type="ECO:0000313" key="11">
    <source>
        <dbReference type="EMBL" id="QEA05687.1"/>
    </source>
</evidence>